<dbReference type="PANTHER" id="PTHR45835">
    <property type="entry name" value="YALI0A06105P"/>
    <property type="match status" value="1"/>
</dbReference>
<dbReference type="EMBL" id="CP133612">
    <property type="protein sequence ID" value="WMV07518.1"/>
    <property type="molecule type" value="Genomic_DNA"/>
</dbReference>
<evidence type="ECO:0000313" key="2">
    <source>
        <dbReference type="EMBL" id="WMV07518.1"/>
    </source>
</evidence>
<sequence length="247" mass="28943">EHDSIWVIVDRMTKSAHFLSVKTTYSAEDYAKLYIQEVRYGQSERTIHTLEDMLRSCVIDFKGNWDDHLPLIEFSYNNSYHSSIQMAPYEAFYGRRCRFPIGWFEVGEAGLIGPDLVHQAMKKLKVIQERLKTAQSRQKSYIYVRGRELDFEVDSWRIGNVAYVLELPQELAVVHPIFHISMLKKCMGDPSLIIQTEDLGIKDSLSYEEIHVQFLDRQVRKLKTKEVASVKVFWRNQFVERATWEAG</sequence>
<reference evidence="2" key="1">
    <citation type="submission" date="2023-08" db="EMBL/GenBank/DDBJ databases">
        <title>A de novo genome assembly of Solanum verrucosum Schlechtendal, a Mexican diploid species geographically isolated from the other diploid A-genome species in potato relatives.</title>
        <authorList>
            <person name="Hosaka K."/>
        </authorList>
    </citation>
    <scope>NUCLEOTIDE SEQUENCE</scope>
    <source>
        <tissue evidence="2">Young leaves</tissue>
    </source>
</reference>
<gene>
    <name evidence="2" type="ORF">MTR67_000903</name>
</gene>
<dbReference type="AlphaFoldDB" id="A0AAF0PMH1"/>
<evidence type="ECO:0000259" key="1">
    <source>
        <dbReference type="Pfam" id="PF24626"/>
    </source>
</evidence>
<dbReference type="Proteomes" id="UP001234989">
    <property type="component" value="Chromosome 1"/>
</dbReference>
<organism evidence="2 3">
    <name type="scientific">Solanum verrucosum</name>
    <dbReference type="NCBI Taxonomy" id="315347"/>
    <lineage>
        <taxon>Eukaryota</taxon>
        <taxon>Viridiplantae</taxon>
        <taxon>Streptophyta</taxon>
        <taxon>Embryophyta</taxon>
        <taxon>Tracheophyta</taxon>
        <taxon>Spermatophyta</taxon>
        <taxon>Magnoliopsida</taxon>
        <taxon>eudicotyledons</taxon>
        <taxon>Gunneridae</taxon>
        <taxon>Pentapetalae</taxon>
        <taxon>asterids</taxon>
        <taxon>lamiids</taxon>
        <taxon>Solanales</taxon>
        <taxon>Solanaceae</taxon>
        <taxon>Solanoideae</taxon>
        <taxon>Solaneae</taxon>
        <taxon>Solanum</taxon>
    </lineage>
</organism>
<protein>
    <recommendedName>
        <fullName evidence="1">Tf2-1-like SH3-like domain-containing protein</fullName>
    </recommendedName>
</protein>
<feature type="domain" description="Tf2-1-like SH3-like" evidence="1">
    <location>
        <begin position="157"/>
        <end position="186"/>
    </location>
</feature>
<dbReference type="InterPro" id="IPR056924">
    <property type="entry name" value="SH3_Tf2-1"/>
</dbReference>
<proteinExistence type="predicted"/>
<dbReference type="GO" id="GO:0003676">
    <property type="term" value="F:nucleic acid binding"/>
    <property type="evidence" value="ECO:0007669"/>
    <property type="project" value="InterPro"/>
</dbReference>
<dbReference type="Gene3D" id="3.30.420.10">
    <property type="entry name" value="Ribonuclease H-like superfamily/Ribonuclease H"/>
    <property type="match status" value="1"/>
</dbReference>
<dbReference type="Pfam" id="PF24626">
    <property type="entry name" value="SH3_Tf2-1"/>
    <property type="match status" value="1"/>
</dbReference>
<feature type="non-terminal residue" evidence="2">
    <location>
        <position position="1"/>
    </location>
</feature>
<accession>A0AAF0PMH1</accession>
<evidence type="ECO:0000313" key="3">
    <source>
        <dbReference type="Proteomes" id="UP001234989"/>
    </source>
</evidence>
<dbReference type="InterPro" id="IPR012337">
    <property type="entry name" value="RNaseH-like_sf"/>
</dbReference>
<dbReference type="InterPro" id="IPR036397">
    <property type="entry name" value="RNaseH_sf"/>
</dbReference>
<dbReference type="SUPFAM" id="SSF53098">
    <property type="entry name" value="Ribonuclease H-like"/>
    <property type="match status" value="1"/>
</dbReference>
<name>A0AAF0PMH1_SOLVR</name>
<dbReference type="PANTHER" id="PTHR45835:SF91">
    <property type="entry name" value="RETROTRANSPOSON, TY3-GYPSY SUBCLASS-LIKE PROTEIN"/>
    <property type="match status" value="1"/>
</dbReference>
<keyword evidence="3" id="KW-1185">Reference proteome</keyword>